<dbReference type="EMBL" id="JAATIS010004769">
    <property type="protein sequence ID" value="KAG2460463.1"/>
    <property type="molecule type" value="Genomic_DNA"/>
</dbReference>
<dbReference type="Pfam" id="PF20886">
    <property type="entry name" value="PWP3A-B_C"/>
    <property type="match status" value="1"/>
</dbReference>
<evidence type="ECO:0000313" key="3">
    <source>
        <dbReference type="Proteomes" id="UP000886611"/>
    </source>
</evidence>
<dbReference type="AlphaFoldDB" id="A0A8X7X2Z1"/>
<evidence type="ECO:0000259" key="1">
    <source>
        <dbReference type="Pfam" id="PF20886"/>
    </source>
</evidence>
<protein>
    <submittedName>
        <fullName evidence="2">MUM1 protein</fullName>
    </submittedName>
</protein>
<feature type="domain" description="PWWP" evidence="1">
    <location>
        <begin position="95"/>
        <end position="161"/>
    </location>
</feature>
<reference evidence="2 3" key="1">
    <citation type="journal article" date="2021" name="Cell">
        <title>Tracing the genetic footprints of vertebrate landing in non-teleost ray-finned fishes.</title>
        <authorList>
            <person name="Bi X."/>
            <person name="Wang K."/>
            <person name="Yang L."/>
            <person name="Pan H."/>
            <person name="Jiang H."/>
            <person name="Wei Q."/>
            <person name="Fang M."/>
            <person name="Yu H."/>
            <person name="Zhu C."/>
            <person name="Cai Y."/>
            <person name="He Y."/>
            <person name="Gan X."/>
            <person name="Zeng H."/>
            <person name="Yu D."/>
            <person name="Zhu Y."/>
            <person name="Jiang H."/>
            <person name="Qiu Q."/>
            <person name="Yang H."/>
            <person name="Zhang Y.E."/>
            <person name="Wang W."/>
            <person name="Zhu M."/>
            <person name="He S."/>
            <person name="Zhang G."/>
        </authorList>
    </citation>
    <scope>NUCLEOTIDE SEQUENCE [LARGE SCALE GENOMIC DNA]</scope>
    <source>
        <strain evidence="2">Bchr_013</strain>
    </source>
</reference>
<organism evidence="2 3">
    <name type="scientific">Polypterus senegalus</name>
    <name type="common">Senegal bichir</name>
    <dbReference type="NCBI Taxonomy" id="55291"/>
    <lineage>
        <taxon>Eukaryota</taxon>
        <taxon>Metazoa</taxon>
        <taxon>Chordata</taxon>
        <taxon>Craniata</taxon>
        <taxon>Vertebrata</taxon>
        <taxon>Euteleostomi</taxon>
        <taxon>Actinopterygii</taxon>
        <taxon>Polypteriformes</taxon>
        <taxon>Polypteridae</taxon>
        <taxon>Polypterus</taxon>
    </lineage>
</organism>
<feature type="non-terminal residue" evidence="2">
    <location>
        <position position="1"/>
    </location>
</feature>
<proteinExistence type="predicted"/>
<dbReference type="Proteomes" id="UP000886611">
    <property type="component" value="Unassembled WGS sequence"/>
</dbReference>
<accession>A0A8X7X2Z1</accession>
<feature type="non-terminal residue" evidence="2">
    <location>
        <position position="170"/>
    </location>
</feature>
<dbReference type="InterPro" id="IPR048795">
    <property type="entry name" value="PWP3A_3B_4_C"/>
</dbReference>
<sequence length="170" mass="19813">MGESIDIGDPEEDIDTRVKEMKALNEKLKYVLDPHRPSAELIVKEGNICLTREDFWSLGLNQCMDSNGKDIHVVDMYVVPTWKTKNVDPLVGFPRILRGNEPSKWLDRFQEKSSFRVPVYLESDEQQDALFSYLERFLRTVQTAFPIRDRVQFILDVLFPEVRPLGWPVV</sequence>
<keyword evidence="3" id="KW-1185">Reference proteome</keyword>
<comment type="caution">
    <text evidence="2">The sequence shown here is derived from an EMBL/GenBank/DDBJ whole genome shotgun (WGS) entry which is preliminary data.</text>
</comment>
<evidence type="ECO:0000313" key="2">
    <source>
        <dbReference type="EMBL" id="KAG2460463.1"/>
    </source>
</evidence>
<name>A0A8X7X2Z1_POLSE</name>
<gene>
    <name evidence="2" type="primary">Mum1_1</name>
    <name evidence="2" type="ORF">GTO96_0009119</name>
</gene>